<dbReference type="RefSeq" id="WP_345382575.1">
    <property type="nucleotide sequence ID" value="NZ_BAABIC010000015.1"/>
</dbReference>
<protein>
    <submittedName>
        <fullName evidence="2">Uncharacterized protein</fullName>
    </submittedName>
</protein>
<dbReference type="Gene3D" id="3.20.20.210">
    <property type="match status" value="1"/>
</dbReference>
<dbReference type="InterPro" id="IPR038071">
    <property type="entry name" value="UROD/MetE-like_sf"/>
</dbReference>
<reference evidence="3" key="1">
    <citation type="journal article" date="2019" name="Int. J. Syst. Evol. Microbiol.">
        <title>The Global Catalogue of Microorganisms (GCM) 10K type strain sequencing project: providing services to taxonomists for standard genome sequencing and annotation.</title>
        <authorList>
            <consortium name="The Broad Institute Genomics Platform"/>
            <consortium name="The Broad Institute Genome Sequencing Center for Infectious Disease"/>
            <person name="Wu L."/>
            <person name="Ma J."/>
        </authorList>
    </citation>
    <scope>NUCLEOTIDE SEQUENCE [LARGE SCALE GENOMIC DNA]</scope>
    <source>
        <strain evidence="3">JCM 18055</strain>
    </source>
</reference>
<evidence type="ECO:0000313" key="3">
    <source>
        <dbReference type="Proteomes" id="UP001500325"/>
    </source>
</evidence>
<evidence type="ECO:0000256" key="1">
    <source>
        <dbReference type="SAM" id="MobiDB-lite"/>
    </source>
</evidence>
<comment type="caution">
    <text evidence="2">The sequence shown here is derived from an EMBL/GenBank/DDBJ whole genome shotgun (WGS) entry which is preliminary data.</text>
</comment>
<name>A0ABP8X5L5_9PSEU</name>
<organism evidence="2 3">
    <name type="scientific">Pseudonocardia yuanmonensis</name>
    <dbReference type="NCBI Taxonomy" id="1095914"/>
    <lineage>
        <taxon>Bacteria</taxon>
        <taxon>Bacillati</taxon>
        <taxon>Actinomycetota</taxon>
        <taxon>Actinomycetes</taxon>
        <taxon>Pseudonocardiales</taxon>
        <taxon>Pseudonocardiaceae</taxon>
        <taxon>Pseudonocardia</taxon>
    </lineage>
</organism>
<feature type="region of interest" description="Disordered" evidence="1">
    <location>
        <begin position="106"/>
        <end position="134"/>
    </location>
</feature>
<feature type="compositionally biased region" description="Low complexity" evidence="1">
    <location>
        <begin position="117"/>
        <end position="134"/>
    </location>
</feature>
<dbReference type="EMBL" id="BAABIC010000015">
    <property type="protein sequence ID" value="GAA4700217.1"/>
    <property type="molecule type" value="Genomic_DNA"/>
</dbReference>
<accession>A0ABP8X5L5</accession>
<evidence type="ECO:0000313" key="2">
    <source>
        <dbReference type="EMBL" id="GAA4700217.1"/>
    </source>
</evidence>
<proteinExistence type="predicted"/>
<gene>
    <name evidence="2" type="ORF">GCM10023215_43650</name>
</gene>
<dbReference type="Proteomes" id="UP001500325">
    <property type="component" value="Unassembled WGS sequence"/>
</dbReference>
<keyword evidence="3" id="KW-1185">Reference proteome</keyword>
<sequence>MATHGDTTNAVRVTGPIGRGTFRAADLYRVAQSVSPKTVKFVSGMGPATIAAWLVDQHYQDRKALYHICHLTAGVPVGSTPSGLFAEMVAKDLEVDACEYALAETGFPEDSCDGGRSTPATSGSGSGSPTSSAW</sequence>